<sequence length="82" mass="8993">MDGVMGEVPEYVQCLRLKTAFSSFIGLEAGEDPVSVSQACTQSTKHTAEGSETLDLMAKDYKQQAQTQWVVEVLACIQKHCP</sequence>
<dbReference type="EMBL" id="JANPWB010000002">
    <property type="protein sequence ID" value="KAJ1208939.1"/>
    <property type="molecule type" value="Genomic_DNA"/>
</dbReference>
<dbReference type="Proteomes" id="UP001066276">
    <property type="component" value="Chromosome 1_2"/>
</dbReference>
<evidence type="ECO:0000313" key="2">
    <source>
        <dbReference type="Proteomes" id="UP001066276"/>
    </source>
</evidence>
<comment type="caution">
    <text evidence="1">The sequence shown here is derived from an EMBL/GenBank/DDBJ whole genome shotgun (WGS) entry which is preliminary data.</text>
</comment>
<evidence type="ECO:0000313" key="1">
    <source>
        <dbReference type="EMBL" id="KAJ1208939.1"/>
    </source>
</evidence>
<gene>
    <name evidence="1" type="ORF">NDU88_004318</name>
</gene>
<keyword evidence="2" id="KW-1185">Reference proteome</keyword>
<accession>A0AAV7W4M6</accession>
<organism evidence="1 2">
    <name type="scientific">Pleurodeles waltl</name>
    <name type="common">Iberian ribbed newt</name>
    <dbReference type="NCBI Taxonomy" id="8319"/>
    <lineage>
        <taxon>Eukaryota</taxon>
        <taxon>Metazoa</taxon>
        <taxon>Chordata</taxon>
        <taxon>Craniata</taxon>
        <taxon>Vertebrata</taxon>
        <taxon>Euteleostomi</taxon>
        <taxon>Amphibia</taxon>
        <taxon>Batrachia</taxon>
        <taxon>Caudata</taxon>
        <taxon>Salamandroidea</taxon>
        <taxon>Salamandridae</taxon>
        <taxon>Pleurodelinae</taxon>
        <taxon>Pleurodeles</taxon>
    </lineage>
</organism>
<proteinExistence type="predicted"/>
<name>A0AAV7W4M6_PLEWA</name>
<reference evidence="1" key="1">
    <citation type="journal article" date="2022" name="bioRxiv">
        <title>Sequencing and chromosome-scale assembly of the giantPleurodeles waltlgenome.</title>
        <authorList>
            <person name="Brown T."/>
            <person name="Elewa A."/>
            <person name="Iarovenko S."/>
            <person name="Subramanian E."/>
            <person name="Araus A.J."/>
            <person name="Petzold A."/>
            <person name="Susuki M."/>
            <person name="Suzuki K.-i.T."/>
            <person name="Hayashi T."/>
            <person name="Toyoda A."/>
            <person name="Oliveira C."/>
            <person name="Osipova E."/>
            <person name="Leigh N.D."/>
            <person name="Simon A."/>
            <person name="Yun M.H."/>
        </authorList>
    </citation>
    <scope>NUCLEOTIDE SEQUENCE</scope>
    <source>
        <strain evidence="1">20211129_DDA</strain>
        <tissue evidence="1">Liver</tissue>
    </source>
</reference>
<protein>
    <submittedName>
        <fullName evidence="1">Uncharacterized protein</fullName>
    </submittedName>
</protein>
<dbReference type="AlphaFoldDB" id="A0AAV7W4M6"/>